<gene>
    <name evidence="6" type="ORF">INT47_001100</name>
</gene>
<dbReference type="InterPro" id="IPR002938">
    <property type="entry name" value="FAD-bd"/>
</dbReference>
<dbReference type="OrthoDB" id="2690153at2759"/>
<dbReference type="GO" id="GO:0016709">
    <property type="term" value="F:oxidoreductase activity, acting on paired donors, with incorporation or reduction of molecular oxygen, NAD(P)H as one donor, and incorporation of one atom of oxygen"/>
    <property type="evidence" value="ECO:0007669"/>
    <property type="project" value="UniProtKB-ARBA"/>
</dbReference>
<dbReference type="EMBL" id="JAEPRD010000002">
    <property type="protein sequence ID" value="KAG2213831.1"/>
    <property type="molecule type" value="Genomic_DNA"/>
</dbReference>
<evidence type="ECO:0000313" key="6">
    <source>
        <dbReference type="EMBL" id="KAG2213831.1"/>
    </source>
</evidence>
<evidence type="ECO:0000256" key="2">
    <source>
        <dbReference type="ARBA" id="ARBA00022630"/>
    </source>
</evidence>
<sequence length="610" mass="68625">MSQIKVDVLVSGAGPVGLFFAYQMAKRGHSVFCVDPKLGPTDQSRALLISARTLEILEARGLVAEILSEAYVTSGMRMYRNGVYKAQIEADADTPFSHLTVLMQGITERIFGDRLNEDTDCRVNWNTELVSYTQNKDSVTSIVRNVQTKEEQQIESTYIIGADGSHSRVRKSNPDWTYEGVSVQTKCFVADLTLKGDNIKNMTDKSSVFMKGSHALGVIRLLPLKETDDDSHHFRIFGNLEAYQCSEQNQNDPTHGLINKNQEEPPTLEFLQSWIDEITCPLRLEASDIVWSSYFKINERIANGFRKNRAFLIGDAAHCHSPVGGQGMNLGLQDADNLAWKMSDVLRNYASDPEKLLDSYSNERELQAKKTIETTSNTTKTGFSSSALVGSVRSLFLTAALILPQLRHFAFNNMMQMYVTVNPNSDILGTSDKGLIEVGHFLPDTGTLRKSILPKAKRPHNAIQRNSLRELLFHNESYTAILVATCFQRQLPNSDLIEKFWTRTRAYPIKRLVIQSAWHCHIMGKYPKYVSKDEEDTAEESFYSEERMDPSFSVTSRVGLYPFLNAYFASENPPSVLLIIRPDLYVAHSKFINNETELSGALEFLGSAFA</sequence>
<accession>A0A8H7V897</accession>
<protein>
    <recommendedName>
        <fullName evidence="5">FAD-binding domain-containing protein</fullName>
    </recommendedName>
</protein>
<keyword evidence="7" id="KW-1185">Reference proteome</keyword>
<reference evidence="6" key="1">
    <citation type="submission" date="2020-12" db="EMBL/GenBank/DDBJ databases">
        <title>Metabolic potential, ecology and presence of endohyphal bacteria is reflected in genomic diversity of Mucoromycotina.</title>
        <authorList>
            <person name="Muszewska A."/>
            <person name="Okrasinska A."/>
            <person name="Steczkiewicz K."/>
            <person name="Drgas O."/>
            <person name="Orlowska M."/>
            <person name="Perlinska-Lenart U."/>
            <person name="Aleksandrzak-Piekarczyk T."/>
            <person name="Szatraj K."/>
            <person name="Zielenkiewicz U."/>
            <person name="Pilsyk S."/>
            <person name="Malc E."/>
            <person name="Mieczkowski P."/>
            <person name="Kruszewska J.S."/>
            <person name="Biernat P."/>
            <person name="Pawlowska J."/>
        </authorList>
    </citation>
    <scope>NUCLEOTIDE SEQUENCE</scope>
    <source>
        <strain evidence="6">WA0000017839</strain>
    </source>
</reference>
<feature type="domain" description="FAD-binding" evidence="5">
    <location>
        <begin position="5"/>
        <end position="373"/>
    </location>
</feature>
<dbReference type="GO" id="GO:0071949">
    <property type="term" value="F:FAD binding"/>
    <property type="evidence" value="ECO:0007669"/>
    <property type="project" value="InterPro"/>
</dbReference>
<evidence type="ECO:0000256" key="1">
    <source>
        <dbReference type="ARBA" id="ARBA00001974"/>
    </source>
</evidence>
<comment type="caution">
    <text evidence="6">The sequence shown here is derived from an EMBL/GenBank/DDBJ whole genome shotgun (WGS) entry which is preliminary data.</text>
</comment>
<dbReference type="Proteomes" id="UP000603453">
    <property type="component" value="Unassembled WGS sequence"/>
</dbReference>
<name>A0A8H7V897_9FUNG</name>
<dbReference type="PANTHER" id="PTHR43004:SF19">
    <property type="entry name" value="BINDING MONOOXYGENASE, PUTATIVE (JCVI)-RELATED"/>
    <property type="match status" value="1"/>
</dbReference>
<keyword evidence="4" id="KW-0560">Oxidoreductase</keyword>
<keyword evidence="3" id="KW-0274">FAD</keyword>
<comment type="cofactor">
    <cofactor evidence="1">
        <name>FAD</name>
        <dbReference type="ChEBI" id="CHEBI:57692"/>
    </cofactor>
</comment>
<evidence type="ECO:0000259" key="5">
    <source>
        <dbReference type="Pfam" id="PF01494"/>
    </source>
</evidence>
<evidence type="ECO:0000256" key="4">
    <source>
        <dbReference type="ARBA" id="ARBA00023002"/>
    </source>
</evidence>
<evidence type="ECO:0000313" key="7">
    <source>
        <dbReference type="Proteomes" id="UP000603453"/>
    </source>
</evidence>
<dbReference type="InterPro" id="IPR050641">
    <property type="entry name" value="RIFMO-like"/>
</dbReference>
<evidence type="ECO:0000256" key="3">
    <source>
        <dbReference type="ARBA" id="ARBA00022827"/>
    </source>
</evidence>
<organism evidence="6 7">
    <name type="scientific">Mucor saturninus</name>
    <dbReference type="NCBI Taxonomy" id="64648"/>
    <lineage>
        <taxon>Eukaryota</taxon>
        <taxon>Fungi</taxon>
        <taxon>Fungi incertae sedis</taxon>
        <taxon>Mucoromycota</taxon>
        <taxon>Mucoromycotina</taxon>
        <taxon>Mucoromycetes</taxon>
        <taxon>Mucorales</taxon>
        <taxon>Mucorineae</taxon>
        <taxon>Mucoraceae</taxon>
        <taxon>Mucor</taxon>
    </lineage>
</organism>
<dbReference type="SUPFAM" id="SSF51905">
    <property type="entry name" value="FAD/NAD(P)-binding domain"/>
    <property type="match status" value="1"/>
</dbReference>
<dbReference type="Gene3D" id="3.30.70.2450">
    <property type="match status" value="1"/>
</dbReference>
<dbReference type="InterPro" id="IPR036188">
    <property type="entry name" value="FAD/NAD-bd_sf"/>
</dbReference>
<dbReference type="Gene3D" id="3.50.50.60">
    <property type="entry name" value="FAD/NAD(P)-binding domain"/>
    <property type="match status" value="1"/>
</dbReference>
<dbReference type="PRINTS" id="PR00420">
    <property type="entry name" value="RNGMNOXGNASE"/>
</dbReference>
<dbReference type="AlphaFoldDB" id="A0A8H7V897"/>
<dbReference type="PANTHER" id="PTHR43004">
    <property type="entry name" value="TRK SYSTEM POTASSIUM UPTAKE PROTEIN"/>
    <property type="match status" value="1"/>
</dbReference>
<proteinExistence type="predicted"/>
<dbReference type="Pfam" id="PF01494">
    <property type="entry name" value="FAD_binding_3"/>
    <property type="match status" value="1"/>
</dbReference>
<keyword evidence="2" id="KW-0285">Flavoprotein</keyword>